<accession>A0A923N4U8</accession>
<keyword evidence="4" id="KW-1003">Cell membrane</keyword>
<evidence type="ECO:0000256" key="5">
    <source>
        <dbReference type="ARBA" id="ARBA00022692"/>
    </source>
</evidence>
<protein>
    <submittedName>
        <fullName evidence="9">AI-2E family transporter</fullName>
    </submittedName>
</protein>
<dbReference type="Proteomes" id="UP000641454">
    <property type="component" value="Unassembled WGS sequence"/>
</dbReference>
<sequence length="363" mass="40893">MITSKIISNGILRALTTIILVCFVLYFLYQIQTVILYLCISLILCLIANPFITFLKKRLKFKNIFATVTTLLLFVFMLVGFVLLFVPLIISQAENLSLLDTDLLQSQLTILENNIENYFNINNIDIQGILKNANLSSKINYNFFTDFINTIINLIAGFGMGLASVFFITFFFLKDQLIFKEKAKKILPDATEDKILNSIEKINQLLARYFIGLLLQLTVVFILYFIVLIIFGSENAFIIAFLCALLNVIPYIGPIIATILSAVLTLISAIGTDFRTEMLPTTMYIVIGFLIVQIIDNNISQPIIFSKSVNSHPLEIFLVTLISGITFGIFGMVVAIPIYTIIKVIAKEFFPNNKIVSVLTEKI</sequence>
<dbReference type="RefSeq" id="WP_187020544.1">
    <property type="nucleotide sequence ID" value="NZ_JACRUK010000049.1"/>
</dbReference>
<reference evidence="9 10" key="1">
    <citation type="submission" date="2020-08" db="EMBL/GenBank/DDBJ databases">
        <title>Description of novel Flavobacterium F-392 isolate.</title>
        <authorList>
            <person name="Saticioglu I.B."/>
            <person name="Duman M."/>
            <person name="Altun S."/>
        </authorList>
    </citation>
    <scope>NUCLEOTIDE SEQUENCE [LARGE SCALE GENOMIC DNA]</scope>
    <source>
        <strain evidence="9 10">F-392</strain>
    </source>
</reference>
<evidence type="ECO:0000256" key="8">
    <source>
        <dbReference type="SAM" id="Phobius"/>
    </source>
</evidence>
<organism evidence="9 10">
    <name type="scientific">Flavobacterium muglaense</name>
    <dbReference type="NCBI Taxonomy" id="2764716"/>
    <lineage>
        <taxon>Bacteria</taxon>
        <taxon>Pseudomonadati</taxon>
        <taxon>Bacteroidota</taxon>
        <taxon>Flavobacteriia</taxon>
        <taxon>Flavobacteriales</taxon>
        <taxon>Flavobacteriaceae</taxon>
        <taxon>Flavobacterium</taxon>
    </lineage>
</organism>
<evidence type="ECO:0000256" key="6">
    <source>
        <dbReference type="ARBA" id="ARBA00022989"/>
    </source>
</evidence>
<feature type="transmembrane region" description="Helical" evidence="8">
    <location>
        <begin position="237"/>
        <end position="266"/>
    </location>
</feature>
<comment type="similarity">
    <text evidence="2">Belongs to the autoinducer-2 exporter (AI-2E) (TC 2.A.86) family.</text>
</comment>
<keyword evidence="5 8" id="KW-0812">Transmembrane</keyword>
<dbReference type="PANTHER" id="PTHR21716">
    <property type="entry name" value="TRANSMEMBRANE PROTEIN"/>
    <property type="match status" value="1"/>
</dbReference>
<evidence type="ECO:0000256" key="3">
    <source>
        <dbReference type="ARBA" id="ARBA00022448"/>
    </source>
</evidence>
<dbReference type="PANTHER" id="PTHR21716:SF53">
    <property type="entry name" value="PERMEASE PERM-RELATED"/>
    <property type="match status" value="1"/>
</dbReference>
<dbReference type="GO" id="GO:0055085">
    <property type="term" value="P:transmembrane transport"/>
    <property type="evidence" value="ECO:0007669"/>
    <property type="project" value="TreeGrafter"/>
</dbReference>
<evidence type="ECO:0000256" key="2">
    <source>
        <dbReference type="ARBA" id="ARBA00009773"/>
    </source>
</evidence>
<dbReference type="InterPro" id="IPR002549">
    <property type="entry name" value="AI-2E-like"/>
</dbReference>
<comment type="caution">
    <text evidence="9">The sequence shown here is derived from an EMBL/GenBank/DDBJ whole genome shotgun (WGS) entry which is preliminary data.</text>
</comment>
<keyword evidence="10" id="KW-1185">Reference proteome</keyword>
<feature type="transmembrane region" description="Helical" evidence="8">
    <location>
        <begin position="151"/>
        <end position="173"/>
    </location>
</feature>
<evidence type="ECO:0000256" key="1">
    <source>
        <dbReference type="ARBA" id="ARBA00004651"/>
    </source>
</evidence>
<dbReference type="EMBL" id="JACRUL010000047">
    <property type="protein sequence ID" value="MBC5845663.1"/>
    <property type="molecule type" value="Genomic_DNA"/>
</dbReference>
<feature type="transmembrane region" description="Helical" evidence="8">
    <location>
        <begin position="35"/>
        <end position="52"/>
    </location>
</feature>
<keyword evidence="3" id="KW-0813">Transport</keyword>
<keyword evidence="6 8" id="KW-1133">Transmembrane helix</keyword>
<evidence type="ECO:0000313" key="10">
    <source>
        <dbReference type="Proteomes" id="UP000641454"/>
    </source>
</evidence>
<dbReference type="GO" id="GO:0005886">
    <property type="term" value="C:plasma membrane"/>
    <property type="evidence" value="ECO:0007669"/>
    <property type="project" value="UniProtKB-SubCell"/>
</dbReference>
<feature type="transmembrane region" description="Helical" evidence="8">
    <location>
        <begin position="12"/>
        <end position="29"/>
    </location>
</feature>
<feature type="transmembrane region" description="Helical" evidence="8">
    <location>
        <begin position="278"/>
        <end position="296"/>
    </location>
</feature>
<dbReference type="Pfam" id="PF01594">
    <property type="entry name" value="AI-2E_transport"/>
    <property type="match status" value="1"/>
</dbReference>
<gene>
    <name evidence="9" type="ORF">H8R25_14620</name>
</gene>
<evidence type="ECO:0000256" key="4">
    <source>
        <dbReference type="ARBA" id="ARBA00022475"/>
    </source>
</evidence>
<proteinExistence type="inferred from homology"/>
<keyword evidence="7 8" id="KW-0472">Membrane</keyword>
<name>A0A923N4U8_9FLAO</name>
<feature type="transmembrane region" description="Helical" evidence="8">
    <location>
        <begin position="316"/>
        <end position="342"/>
    </location>
</feature>
<evidence type="ECO:0000313" key="9">
    <source>
        <dbReference type="EMBL" id="MBC5845663.1"/>
    </source>
</evidence>
<feature type="transmembrane region" description="Helical" evidence="8">
    <location>
        <begin position="209"/>
        <end position="231"/>
    </location>
</feature>
<dbReference type="AlphaFoldDB" id="A0A923N4U8"/>
<evidence type="ECO:0000256" key="7">
    <source>
        <dbReference type="ARBA" id="ARBA00023136"/>
    </source>
</evidence>
<feature type="transmembrane region" description="Helical" evidence="8">
    <location>
        <begin position="64"/>
        <end position="90"/>
    </location>
</feature>
<comment type="subcellular location">
    <subcellularLocation>
        <location evidence="1">Cell membrane</location>
        <topology evidence="1">Multi-pass membrane protein</topology>
    </subcellularLocation>
</comment>